<evidence type="ECO:0000256" key="2">
    <source>
        <dbReference type="RuleBase" id="RU000461"/>
    </source>
</evidence>
<comment type="similarity">
    <text evidence="1 2">Belongs to the cytochrome P450 family.</text>
</comment>
<feature type="region of interest" description="Disordered" evidence="3">
    <location>
        <begin position="419"/>
        <end position="453"/>
    </location>
</feature>
<dbReference type="InterPro" id="IPR002397">
    <property type="entry name" value="Cyt_P450_B"/>
</dbReference>
<keyword evidence="2" id="KW-0408">Iron</keyword>
<organism evidence="4 5">
    <name type="scientific">Streptomyces aureus</name>
    <dbReference type="NCBI Taxonomy" id="193461"/>
    <lineage>
        <taxon>Bacteria</taxon>
        <taxon>Bacillati</taxon>
        <taxon>Actinomycetota</taxon>
        <taxon>Actinomycetes</taxon>
        <taxon>Kitasatosporales</taxon>
        <taxon>Streptomycetaceae</taxon>
        <taxon>Streptomyces</taxon>
    </lineage>
</organism>
<keyword evidence="5" id="KW-1185">Reference proteome</keyword>
<evidence type="ECO:0000313" key="5">
    <source>
        <dbReference type="Proteomes" id="UP001571476"/>
    </source>
</evidence>
<keyword evidence="2" id="KW-0503">Monooxygenase</keyword>
<dbReference type="InterPro" id="IPR001128">
    <property type="entry name" value="Cyt_P450"/>
</dbReference>
<keyword evidence="2" id="KW-0479">Metal-binding</keyword>
<dbReference type="PRINTS" id="PR00359">
    <property type="entry name" value="BP450"/>
</dbReference>
<reference evidence="4 5" key="1">
    <citation type="submission" date="2024-08" db="EMBL/GenBank/DDBJ databases">
        <title>Genome sequence of Streptomyces aureus CACIA-1.46HGO.</title>
        <authorList>
            <person name="Evangelista-Martinez Z."/>
        </authorList>
    </citation>
    <scope>NUCLEOTIDE SEQUENCE [LARGE SCALE GENOMIC DNA]</scope>
    <source>
        <strain evidence="4 5">CACIA-1.46HGO</strain>
    </source>
</reference>
<dbReference type="Gene3D" id="1.10.630.10">
    <property type="entry name" value="Cytochrome P450"/>
    <property type="match status" value="1"/>
</dbReference>
<dbReference type="Proteomes" id="UP001571476">
    <property type="component" value="Unassembled WGS sequence"/>
</dbReference>
<feature type="region of interest" description="Disordered" evidence="3">
    <location>
        <begin position="69"/>
        <end position="93"/>
    </location>
</feature>
<dbReference type="InterPro" id="IPR036396">
    <property type="entry name" value="Cyt_P450_sf"/>
</dbReference>
<accession>A0ABV4SHL3</accession>
<dbReference type="PANTHER" id="PTHR46696:SF1">
    <property type="entry name" value="CYTOCHROME P450 YJIB-RELATED"/>
    <property type="match status" value="1"/>
</dbReference>
<dbReference type="PROSITE" id="PS00086">
    <property type="entry name" value="CYTOCHROME_P450"/>
    <property type="match status" value="1"/>
</dbReference>
<dbReference type="InterPro" id="IPR017972">
    <property type="entry name" value="Cyt_P450_CS"/>
</dbReference>
<dbReference type="EMBL" id="JBGOSP010000007">
    <property type="protein sequence ID" value="MFA3837940.1"/>
    <property type="molecule type" value="Genomic_DNA"/>
</dbReference>
<name>A0ABV4SHL3_9ACTN</name>
<dbReference type="CDD" id="cd20625">
    <property type="entry name" value="CYP164-like"/>
    <property type="match status" value="1"/>
</dbReference>
<dbReference type="PRINTS" id="PR00385">
    <property type="entry name" value="P450"/>
</dbReference>
<protein>
    <submittedName>
        <fullName evidence="4">Cytochrome P450</fullName>
    </submittedName>
</protein>
<evidence type="ECO:0000313" key="4">
    <source>
        <dbReference type="EMBL" id="MFA3837940.1"/>
    </source>
</evidence>
<dbReference type="RefSeq" id="WP_372563245.1">
    <property type="nucleotide sequence ID" value="NZ_JBGOSP010000007.1"/>
</dbReference>
<proteinExistence type="inferred from homology"/>
<sequence>MTETSAWQQILDHSHRADPYPLYAELRKTPVIRLEDGSYVVSTYREIVALLHDPRLSSDMRNVPELAADAPAQAAEEGTPTPPPTVIQTDPPEHDRLRRLLTRNFGPPHRPDRIDSMIPHLFEIVTNEIDGFAGTDGSGTTRVDIVDDFAYPFPVTVICQLLGVPREDEPRFQAMSDAVVQSADPTTGGIAERQRRRARAIADLGQYFAQLLDARHGQRGDDLLSGLLGGDGDGDEEPMSPEEILSNAALLLVAGHETTVNLITNGMLTLLRHPEVLDRLRRRDEPDLAARVVEELLRYEPPVQFLSNNRNTLDDIEIAGTTIPKGSPVTLVLAAGSRDPDFIPDPDRFDPDREHNEHLGFGGGIHYCFGAPLARPEAQIALTELAHRLKNPRLVADPPPYRASPSLRGPRHLLVEIDGVSPAHHDPPHPPAHMPPYVDSWSSPGTPTDSPRP</sequence>
<dbReference type="SUPFAM" id="SSF48264">
    <property type="entry name" value="Cytochrome P450"/>
    <property type="match status" value="1"/>
</dbReference>
<comment type="caution">
    <text evidence="4">The sequence shown here is derived from an EMBL/GenBank/DDBJ whole genome shotgun (WGS) entry which is preliminary data.</text>
</comment>
<keyword evidence="2" id="KW-0560">Oxidoreductase</keyword>
<gene>
    <name evidence="4" type="ORF">ACEG43_17505</name>
</gene>
<feature type="compositionally biased region" description="Polar residues" evidence="3">
    <location>
        <begin position="440"/>
        <end position="453"/>
    </location>
</feature>
<dbReference type="Pfam" id="PF00067">
    <property type="entry name" value="p450"/>
    <property type="match status" value="1"/>
</dbReference>
<evidence type="ECO:0000256" key="1">
    <source>
        <dbReference type="ARBA" id="ARBA00010617"/>
    </source>
</evidence>
<keyword evidence="2" id="KW-0349">Heme</keyword>
<evidence type="ECO:0000256" key="3">
    <source>
        <dbReference type="SAM" id="MobiDB-lite"/>
    </source>
</evidence>
<dbReference type="PANTHER" id="PTHR46696">
    <property type="entry name" value="P450, PUTATIVE (EUROFUNG)-RELATED"/>
    <property type="match status" value="1"/>
</dbReference>